<dbReference type="Proteomes" id="UP000620104">
    <property type="component" value="Unassembled WGS sequence"/>
</dbReference>
<name>A0A8H3TW10_9TREE</name>
<dbReference type="EMBL" id="BLZA01000030">
    <property type="protein sequence ID" value="GHJ88621.1"/>
    <property type="molecule type" value="Genomic_DNA"/>
</dbReference>
<accession>A0A8H3TW10</accession>
<dbReference type="OrthoDB" id="4085451at2759"/>
<dbReference type="AlphaFoldDB" id="A0A8H3TW10"/>
<evidence type="ECO:0000313" key="3">
    <source>
        <dbReference type="Proteomes" id="UP000620104"/>
    </source>
</evidence>
<gene>
    <name evidence="2" type="ORF">NliqN6_5023</name>
</gene>
<proteinExistence type="predicted"/>
<evidence type="ECO:0000313" key="2">
    <source>
        <dbReference type="EMBL" id="GHJ88621.1"/>
    </source>
</evidence>
<organism evidence="2 3">
    <name type="scientific">Naganishia liquefaciens</name>
    <dbReference type="NCBI Taxonomy" id="104408"/>
    <lineage>
        <taxon>Eukaryota</taxon>
        <taxon>Fungi</taxon>
        <taxon>Dikarya</taxon>
        <taxon>Basidiomycota</taxon>
        <taxon>Agaricomycotina</taxon>
        <taxon>Tremellomycetes</taxon>
        <taxon>Filobasidiales</taxon>
        <taxon>Filobasidiaceae</taxon>
        <taxon>Naganishia</taxon>
    </lineage>
</organism>
<evidence type="ECO:0000256" key="1">
    <source>
        <dbReference type="SAM" id="MobiDB-lite"/>
    </source>
</evidence>
<feature type="region of interest" description="Disordered" evidence="1">
    <location>
        <begin position="1"/>
        <end position="94"/>
    </location>
</feature>
<reference evidence="2" key="1">
    <citation type="submission" date="2020-07" db="EMBL/GenBank/DDBJ databases">
        <title>Draft Genome Sequence of a Deep-Sea Yeast, Naganishia (Cryptococcus) liquefaciens strain N6.</title>
        <authorList>
            <person name="Han Y.W."/>
            <person name="Kajitani R."/>
            <person name="Morimoto H."/>
            <person name="Parhat M."/>
            <person name="Tsubouchi H."/>
            <person name="Bakenova O."/>
            <person name="Ogata M."/>
            <person name="Argunhan B."/>
            <person name="Aoki R."/>
            <person name="Kajiwara S."/>
            <person name="Itoh T."/>
            <person name="Iwasaki H."/>
        </authorList>
    </citation>
    <scope>NUCLEOTIDE SEQUENCE</scope>
    <source>
        <strain evidence="2">N6</strain>
    </source>
</reference>
<protein>
    <submittedName>
        <fullName evidence="2">Uncharacterized protein</fullName>
    </submittedName>
</protein>
<keyword evidence="3" id="KW-1185">Reference proteome</keyword>
<comment type="caution">
    <text evidence="2">The sequence shown here is derived from an EMBL/GenBank/DDBJ whole genome shotgun (WGS) entry which is preliminary data.</text>
</comment>
<sequence length="244" mass="26072">MGSSSSKAARQLPKSPPAWAGARRAPDFKYPDGVLPLGADKVPPPSRGPSGDATKSPRGAPDYKVIQPSGAGTENYTGRKISNSQASEVKDDTIMRDGVDPDFLANLSRLGQVAVPKPGTSFEKARCCGAFAQSSALRTMMSRSDDYTSTSAAPPPNHLTASLLSSLLDRLKTLPEGESTAKLYKEYHVSGAKMDQIRRWVNSPSVDADRTQVILTEDGEESVKMMAVWVDRAPPQPKAVPNSS</sequence>
<feature type="compositionally biased region" description="Polar residues" evidence="1">
    <location>
        <begin position="70"/>
        <end position="87"/>
    </location>
</feature>